<dbReference type="EMBL" id="ACKP02000050">
    <property type="protein sequence ID" value="EEX76221.1"/>
    <property type="molecule type" value="Genomic_DNA"/>
</dbReference>
<dbReference type="EMBL" id="CP002637">
    <property type="protein sequence ID" value="AEB99292.1"/>
    <property type="molecule type" value="Genomic_DNA"/>
</dbReference>
<dbReference type="eggNOG" id="ENOG5033DTV">
    <property type="taxonomic scope" value="Bacteria"/>
</dbReference>
<dbReference type="SUPFAM" id="SSF140566">
    <property type="entry name" value="FlgN-like"/>
    <property type="match status" value="1"/>
</dbReference>
<evidence type="ECO:0000313" key="3">
    <source>
        <dbReference type="EMBL" id="EEX76221.1"/>
    </source>
</evidence>
<keyword evidence="1" id="KW-1005">Bacterial flagellum biogenesis</keyword>
<protein>
    <submittedName>
        <fullName evidence="2">FlgN family protein</fullName>
    </submittedName>
</protein>
<dbReference type="GO" id="GO:0044780">
    <property type="term" value="P:bacterial-type flagellum assembly"/>
    <property type="evidence" value="ECO:0007669"/>
    <property type="project" value="InterPro"/>
</dbReference>
<dbReference type="AlphaFoldDB" id="C9LY27"/>
<evidence type="ECO:0000313" key="2">
    <source>
        <dbReference type="EMBL" id="AEB99292.1"/>
    </source>
</evidence>
<reference evidence="3 4" key="1">
    <citation type="submission" date="2009-09" db="EMBL/GenBank/DDBJ databases">
        <authorList>
            <person name="Weinstock G."/>
            <person name="Sodergren E."/>
            <person name="Clifton S."/>
            <person name="Fulton L."/>
            <person name="Fulton B."/>
            <person name="Courtney L."/>
            <person name="Fronick C."/>
            <person name="Harrison M."/>
            <person name="Strong C."/>
            <person name="Farmer C."/>
            <person name="Delahaunty K."/>
            <person name="Markovic C."/>
            <person name="Hall O."/>
            <person name="Minx P."/>
            <person name="Tomlinson C."/>
            <person name="Mitreva M."/>
            <person name="Nelson J."/>
            <person name="Hou S."/>
            <person name="Wollam A."/>
            <person name="Pepin K.H."/>
            <person name="Johnson M."/>
            <person name="Bhonagiri V."/>
            <person name="Nash W.E."/>
            <person name="Warren W."/>
            <person name="Chinwalla A."/>
            <person name="Mardis E.R."/>
            <person name="Wilson R.K."/>
        </authorList>
    </citation>
    <scope>NUCLEOTIDE SEQUENCE [LARGE SCALE GENOMIC DNA]</scope>
    <source>
        <strain evidence="3">ATCC 35185</strain>
        <strain evidence="4">ATCC 35185 / DSM 20758 / VPI D19B-28</strain>
    </source>
</reference>
<proteinExistence type="predicted"/>
<accession>C9LY27</accession>
<dbReference type="KEGG" id="ssg:Selsp_0319"/>
<reference evidence="2 5" key="2">
    <citation type="submission" date="2011-04" db="EMBL/GenBank/DDBJ databases">
        <title>The complete genome of Selenomonas sputigena DSM 20758.</title>
        <authorList>
            <consortium name="US DOE Joint Genome Institute (JGI-PGF)"/>
            <person name="Lucas S."/>
            <person name="Copeland A."/>
            <person name="Lapidus A."/>
            <person name="Bruce D."/>
            <person name="Goodwin L."/>
            <person name="Pitluck S."/>
            <person name="Peters L."/>
            <person name="Kyrpides N."/>
            <person name="Mavromatis K."/>
            <person name="Ivanova N."/>
            <person name="Ovchinnikova G."/>
            <person name="Teshima H."/>
            <person name="Detter J.C."/>
            <person name="Tapia R."/>
            <person name="Han C."/>
            <person name="Land M."/>
            <person name="Hauser L."/>
            <person name="Markowitz V."/>
            <person name="Cheng J.-F."/>
            <person name="Hugenholtz P."/>
            <person name="Woyke T."/>
            <person name="Wu D."/>
            <person name="Gronow S."/>
            <person name="Wellnitz S."/>
            <person name="Schneider S."/>
            <person name="Klenk H.-P."/>
            <person name="Eisen J.A."/>
        </authorList>
    </citation>
    <scope>NUCLEOTIDE SEQUENCE [LARGE SCALE GENOMIC DNA]</scope>
    <source>
        <strain evidence="2">ATCC 35185</strain>
        <strain evidence="5">ATCC 35185 / DSM 20758 / VPI D19B-28</strain>
    </source>
</reference>
<organism evidence="3 4">
    <name type="scientific">Selenomonas sputigena (strain ATCC 35185 / DSM 20758 / CCUG 44933 / VPI D19B-28)</name>
    <dbReference type="NCBI Taxonomy" id="546271"/>
    <lineage>
        <taxon>Bacteria</taxon>
        <taxon>Bacillati</taxon>
        <taxon>Bacillota</taxon>
        <taxon>Negativicutes</taxon>
        <taxon>Selenomonadales</taxon>
        <taxon>Selenomonadaceae</taxon>
        <taxon>Selenomonas</taxon>
    </lineage>
</organism>
<evidence type="ECO:0000313" key="4">
    <source>
        <dbReference type="Proteomes" id="UP000003505"/>
    </source>
</evidence>
<dbReference type="InterPro" id="IPR007809">
    <property type="entry name" value="FlgN-like"/>
</dbReference>
<dbReference type="Proteomes" id="UP000003505">
    <property type="component" value="Unassembled WGS sequence"/>
</dbReference>
<dbReference type="RefSeq" id="WP_006193750.1">
    <property type="nucleotide sequence ID" value="NC_015437.1"/>
</dbReference>
<dbReference type="OrthoDB" id="1665297at2"/>
<dbReference type="InterPro" id="IPR036679">
    <property type="entry name" value="FlgN-like_sf"/>
</dbReference>
<evidence type="ECO:0000256" key="1">
    <source>
        <dbReference type="ARBA" id="ARBA00022795"/>
    </source>
</evidence>
<keyword evidence="5" id="KW-1185">Reference proteome</keyword>
<dbReference type="Gene3D" id="1.20.58.300">
    <property type="entry name" value="FlgN-like"/>
    <property type="match status" value="1"/>
</dbReference>
<dbReference type="Pfam" id="PF05130">
    <property type="entry name" value="FlgN"/>
    <property type="match status" value="1"/>
</dbReference>
<dbReference type="STRING" id="546271.Selsp_0319"/>
<dbReference type="Proteomes" id="UP000011124">
    <property type="component" value="Chromosome"/>
</dbReference>
<dbReference type="HOGENOM" id="CLU_1676642_0_0_9"/>
<gene>
    <name evidence="2" type="ordered locus">Selsp_0319</name>
    <name evidence="3" type="ORF">SELSPUOL_02386</name>
</gene>
<name>C9LY27_SELS3</name>
<sequence length="157" mass="17515">MGEIIKLLRQQIDLCQRLLLATERQRQALCSGSGDSLSKETKAIEVLLIELRRIEKRQALLLKGTATRDLTELLSRTTPSEERTVAKRLLKEADTVMREMQEAVAMNGALLDRHMQFILFNINVMAGTPAEATYTAKDVQKGKKQAGADTKVFDASV</sequence>
<evidence type="ECO:0000313" key="5">
    <source>
        <dbReference type="Proteomes" id="UP000011124"/>
    </source>
</evidence>